<dbReference type="SUPFAM" id="SSF144232">
    <property type="entry name" value="HIT/MYND zinc finger-like"/>
    <property type="match status" value="1"/>
</dbReference>
<dbReference type="AlphaFoldDB" id="A0AAN7YX58"/>
<dbReference type="GO" id="GO:0008270">
    <property type="term" value="F:zinc ion binding"/>
    <property type="evidence" value="ECO:0007669"/>
    <property type="project" value="UniProtKB-KW"/>
</dbReference>
<comment type="caution">
    <text evidence="6">The sequence shown here is derived from an EMBL/GenBank/DDBJ whole genome shotgun (WGS) entry which is preliminary data.</text>
</comment>
<protein>
    <recommendedName>
        <fullName evidence="5">MYND-type domain-containing protein</fullName>
    </recommendedName>
</protein>
<evidence type="ECO:0000256" key="4">
    <source>
        <dbReference type="PROSITE-ProRule" id="PRU00134"/>
    </source>
</evidence>
<organism evidence="6 7">
    <name type="scientific">Xylaria bambusicola</name>
    <dbReference type="NCBI Taxonomy" id="326684"/>
    <lineage>
        <taxon>Eukaryota</taxon>
        <taxon>Fungi</taxon>
        <taxon>Dikarya</taxon>
        <taxon>Ascomycota</taxon>
        <taxon>Pezizomycotina</taxon>
        <taxon>Sordariomycetes</taxon>
        <taxon>Xylariomycetidae</taxon>
        <taxon>Xylariales</taxon>
        <taxon>Xylariaceae</taxon>
        <taxon>Xylaria</taxon>
    </lineage>
</organism>
<keyword evidence="3" id="KW-0862">Zinc</keyword>
<sequence length="697" mass="79477">MLGRLLRITYICHILPYNLFFDFFSFIASQVQSFTMPTETEQALHITGPVCANVGCKSNGQNLKACAGCLLVHKHQYCGKDCQKKDWRQHKVACKSILHKLTWFTAPTPRERNNVPIRPVEAPPKLVADWYGFNQMRMTSFNNGWLSDDMPAIDVLRLDINKEEHQGEALNILFAGCGNMKDFLKTFASLPVEGSTFSLRVVLHENNHCLCLRNIAILLMAMGSEDPKATAELLVQLYCSAFLPLGYLDRILDQLEPHMENSPHGAYDEALHELRINMQVLQNFSFLHALLRPSPDSVAVQSATANRWKIGNCSLRYEHPPGGSPDAFVFLRQPFLLSPNMGCGLRLNQYCRALVKPWEEWVDVWHNILMMTPEEWRVSRKAFHEERVLLPFGHERNGDWAKSLNEEKLAPQNTGHWVENPFYLGDSILRPPINSISDPLRYWPLEDVMKNKLAPENDIYGKLFYFVRDMFENFITRMKSVKMDIEVHCCEPEVLQSSLAGQQFDRIHVRIPLYLMGSDRYADSPLRKTSSLSDNSEMGMKSMLAHLSPLLKPKSANSSARLISLRYEHEDVTPELADAFTLGFKLESTMGGHEAEPSGKPAHAAMAINIRPLSDKQKSVLRAWEEKRVRQLNRMGAPLGMEVHENVLTVPWPFRVNNAVSIRELHGEPLENGKACPQLILAGRDLSARYFEWQRTV</sequence>
<name>A0AAN7YX58_9PEZI</name>
<evidence type="ECO:0000313" key="6">
    <source>
        <dbReference type="EMBL" id="KAK5628880.1"/>
    </source>
</evidence>
<reference evidence="6 7" key="1">
    <citation type="submission" date="2023-10" db="EMBL/GenBank/DDBJ databases">
        <title>Draft genome sequence of Xylaria bambusicola isolate GMP-LS, the root and basal stem rot pathogen of sugarcane in Indonesia.</title>
        <authorList>
            <person name="Selvaraj P."/>
            <person name="Muralishankar V."/>
            <person name="Muruganantham S."/>
            <person name="Sp S."/>
            <person name="Haryani S."/>
            <person name="Lau K.J.X."/>
            <person name="Naqvi N.I."/>
        </authorList>
    </citation>
    <scope>NUCLEOTIDE SEQUENCE [LARGE SCALE GENOMIC DNA]</scope>
    <source>
        <strain evidence="6">GMP-LS</strain>
    </source>
</reference>
<evidence type="ECO:0000256" key="1">
    <source>
        <dbReference type="ARBA" id="ARBA00022723"/>
    </source>
</evidence>
<feature type="domain" description="MYND-type" evidence="5">
    <location>
        <begin position="51"/>
        <end position="94"/>
    </location>
</feature>
<dbReference type="Pfam" id="PF01753">
    <property type="entry name" value="zf-MYND"/>
    <property type="match status" value="1"/>
</dbReference>
<evidence type="ECO:0000259" key="5">
    <source>
        <dbReference type="PROSITE" id="PS50865"/>
    </source>
</evidence>
<dbReference type="EMBL" id="JAWHQM010000010">
    <property type="protein sequence ID" value="KAK5628880.1"/>
    <property type="molecule type" value="Genomic_DNA"/>
</dbReference>
<keyword evidence="2 4" id="KW-0863">Zinc-finger</keyword>
<keyword evidence="1" id="KW-0479">Metal-binding</keyword>
<evidence type="ECO:0000256" key="2">
    <source>
        <dbReference type="ARBA" id="ARBA00022771"/>
    </source>
</evidence>
<proteinExistence type="predicted"/>
<keyword evidence="7" id="KW-1185">Reference proteome</keyword>
<evidence type="ECO:0000313" key="7">
    <source>
        <dbReference type="Proteomes" id="UP001305414"/>
    </source>
</evidence>
<evidence type="ECO:0000256" key="3">
    <source>
        <dbReference type="ARBA" id="ARBA00022833"/>
    </source>
</evidence>
<dbReference type="InterPro" id="IPR002893">
    <property type="entry name" value="Znf_MYND"/>
</dbReference>
<dbReference type="InterPro" id="IPR027974">
    <property type="entry name" value="DUF4470"/>
</dbReference>
<accession>A0AAN7YX58</accession>
<dbReference type="Gene3D" id="6.10.140.2220">
    <property type="match status" value="1"/>
</dbReference>
<dbReference type="PROSITE" id="PS50865">
    <property type="entry name" value="ZF_MYND_2"/>
    <property type="match status" value="1"/>
</dbReference>
<dbReference type="Proteomes" id="UP001305414">
    <property type="component" value="Unassembled WGS sequence"/>
</dbReference>
<dbReference type="Pfam" id="PF14737">
    <property type="entry name" value="DUF4470"/>
    <property type="match status" value="1"/>
</dbReference>
<gene>
    <name evidence="6" type="ORF">RRF57_004595</name>
</gene>